<dbReference type="Proteomes" id="UP000746649">
    <property type="component" value="Unassembled WGS sequence"/>
</dbReference>
<organism evidence="2 3">
    <name type="scientific">Citrobacter sedlakii</name>
    <dbReference type="NCBI Taxonomy" id="67826"/>
    <lineage>
        <taxon>Bacteria</taxon>
        <taxon>Pseudomonadati</taxon>
        <taxon>Pseudomonadota</taxon>
        <taxon>Gammaproteobacteria</taxon>
        <taxon>Enterobacterales</taxon>
        <taxon>Enterobacteriaceae</taxon>
        <taxon>Citrobacter</taxon>
        <taxon>Citrobacter freundii complex</taxon>
    </lineage>
</organism>
<evidence type="ECO:0000259" key="1">
    <source>
        <dbReference type="PROSITE" id="PS51186"/>
    </source>
</evidence>
<dbReference type="Pfam" id="PF13302">
    <property type="entry name" value="Acetyltransf_3"/>
    <property type="match status" value="1"/>
</dbReference>
<proteinExistence type="predicted"/>
<dbReference type="RefSeq" id="WP_200033444.1">
    <property type="nucleotide sequence ID" value="NZ_JADWND010000001.1"/>
</dbReference>
<dbReference type="InterPro" id="IPR051908">
    <property type="entry name" value="Ribosomal_N-acetyltransferase"/>
</dbReference>
<dbReference type="SUPFAM" id="SSF55729">
    <property type="entry name" value="Acyl-CoA N-acyltransferases (Nat)"/>
    <property type="match status" value="1"/>
</dbReference>
<protein>
    <submittedName>
        <fullName evidence="2">GNAT family N-acetyltransferase</fullName>
    </submittedName>
</protein>
<gene>
    <name evidence="2" type="ORF">I6M88_01605</name>
</gene>
<reference evidence="2 3" key="1">
    <citation type="submission" date="2020-11" db="EMBL/GenBank/DDBJ databases">
        <title>Enhanced detection system for hospital associated transmission using whole genome sequencing surveillance.</title>
        <authorList>
            <person name="Harrison L.H."/>
            <person name="Van Tyne D."/>
            <person name="Marsh J.W."/>
            <person name="Griffith M.P."/>
            <person name="Snyder D.J."/>
            <person name="Cooper V.S."/>
            <person name="Mustapha M."/>
        </authorList>
    </citation>
    <scope>NUCLEOTIDE SEQUENCE [LARGE SCALE GENOMIC DNA]</scope>
    <source>
        <strain evidence="2 3">CB00117</strain>
    </source>
</reference>
<sequence>MTQRLNTFNQPVGVELTGWKGAIFPDERRLEGRYCRLERINTARHAAELYAAYREAPDWRDWTYLPSGPFETFDSYRDYLLNIEKKTDPMHYAVIDSTSGKAVGTVALMRIDACNGVIEIGSVTYSRRMQRTRISTEVMALFLRHVFKDLGYRRFEWKCDSLNAPSRAAAERFGFRFEGIFRQALVYHGRNRDTAWYSVIDSEYPALRVAYEKWLAPTSFDENGCQREKLSQLINEARARDSV</sequence>
<evidence type="ECO:0000313" key="3">
    <source>
        <dbReference type="Proteomes" id="UP000746649"/>
    </source>
</evidence>
<keyword evidence="3" id="KW-1185">Reference proteome</keyword>
<dbReference type="PANTHER" id="PTHR43441:SF2">
    <property type="entry name" value="FAMILY ACETYLTRANSFERASE, PUTATIVE (AFU_ORTHOLOGUE AFUA_7G00850)-RELATED"/>
    <property type="match status" value="1"/>
</dbReference>
<dbReference type="EMBL" id="JADWND010000001">
    <property type="protein sequence ID" value="MBJ8379675.1"/>
    <property type="molecule type" value="Genomic_DNA"/>
</dbReference>
<dbReference type="InterPro" id="IPR000182">
    <property type="entry name" value="GNAT_dom"/>
</dbReference>
<name>A0ABS0ZLM8_9ENTR</name>
<dbReference type="PANTHER" id="PTHR43441">
    <property type="entry name" value="RIBOSOMAL-PROTEIN-SERINE ACETYLTRANSFERASE"/>
    <property type="match status" value="1"/>
</dbReference>
<dbReference type="InterPro" id="IPR016181">
    <property type="entry name" value="Acyl_CoA_acyltransferase"/>
</dbReference>
<dbReference type="Gene3D" id="3.40.630.30">
    <property type="match status" value="1"/>
</dbReference>
<dbReference type="PROSITE" id="PS51186">
    <property type="entry name" value="GNAT"/>
    <property type="match status" value="1"/>
</dbReference>
<accession>A0ABS0ZLM8</accession>
<feature type="domain" description="N-acetyltransferase" evidence="1">
    <location>
        <begin position="48"/>
        <end position="193"/>
    </location>
</feature>
<evidence type="ECO:0000313" key="2">
    <source>
        <dbReference type="EMBL" id="MBJ8379675.1"/>
    </source>
</evidence>
<comment type="caution">
    <text evidence="2">The sequence shown here is derived from an EMBL/GenBank/DDBJ whole genome shotgun (WGS) entry which is preliminary data.</text>
</comment>